<dbReference type="InterPro" id="IPR000551">
    <property type="entry name" value="MerR-type_HTH_dom"/>
</dbReference>
<dbReference type="EMBL" id="CP024769">
    <property type="protein sequence ID" value="QGY31931.1"/>
    <property type="molecule type" value="Genomic_DNA"/>
</dbReference>
<sequence>MRYTTDEVYQLTHLSPEVLRNWHRNRLIKIDLTQQISDACLNDIRVIKALTSSGDTLEEIKQLLDDSWNYRPSGWPVRWGELRAVIDNLSRFAIYAHLRKLARTYCFYDLTKYLFIPLIHQTDAEINHQDNHHFAIATIRELACITAYPGTVQKRLKSLQQPVFSFHGSLGIKTNEFNSRRVKNPGTVNRVTTVLPG</sequence>
<dbReference type="GO" id="GO:0003677">
    <property type="term" value="F:DNA binding"/>
    <property type="evidence" value="ECO:0007669"/>
    <property type="project" value="InterPro"/>
</dbReference>
<feature type="domain" description="HTH merR-type" evidence="1">
    <location>
        <begin position="3"/>
        <end position="65"/>
    </location>
</feature>
<evidence type="ECO:0000313" key="3">
    <source>
        <dbReference type="Proteomes" id="UP000502005"/>
    </source>
</evidence>
<dbReference type="CDD" id="cd00592">
    <property type="entry name" value="HTH_MerR-like"/>
    <property type="match status" value="1"/>
</dbReference>
<gene>
    <name evidence="2" type="ORF">CUN67_23410</name>
</gene>
<name>A0A6B9G2Y4_PANCY</name>
<proteinExistence type="predicted"/>
<keyword evidence="2" id="KW-0614">Plasmid</keyword>
<dbReference type="AlphaFoldDB" id="A0A6B9G2Y4"/>
<protein>
    <recommendedName>
        <fullName evidence="1">HTH merR-type domain-containing protein</fullName>
    </recommendedName>
</protein>
<evidence type="ECO:0000259" key="1">
    <source>
        <dbReference type="Pfam" id="PF13411"/>
    </source>
</evidence>
<dbReference type="GO" id="GO:0006355">
    <property type="term" value="P:regulation of DNA-templated transcription"/>
    <property type="evidence" value="ECO:0007669"/>
    <property type="project" value="InterPro"/>
</dbReference>
<dbReference type="SUPFAM" id="SSF46955">
    <property type="entry name" value="Putative DNA-binding domain"/>
    <property type="match status" value="1"/>
</dbReference>
<dbReference type="Proteomes" id="UP000502005">
    <property type="component" value="Plasmid pNE1A"/>
</dbReference>
<dbReference type="RefSeq" id="WP_208717823.1">
    <property type="nucleotide sequence ID" value="NZ_CP024769.1"/>
</dbReference>
<dbReference type="Pfam" id="PF13411">
    <property type="entry name" value="MerR_1"/>
    <property type="match status" value="1"/>
</dbReference>
<dbReference type="InterPro" id="IPR009061">
    <property type="entry name" value="DNA-bd_dom_put_sf"/>
</dbReference>
<geneLocation type="plasmid" evidence="3">
    <name>pne1a</name>
</geneLocation>
<organism evidence="2 3">
    <name type="scientific">Pantoea cypripedii</name>
    <name type="common">Pectobacterium cypripedii</name>
    <name type="synonym">Erwinia cypripedii</name>
    <dbReference type="NCBI Taxonomy" id="55209"/>
    <lineage>
        <taxon>Bacteria</taxon>
        <taxon>Pseudomonadati</taxon>
        <taxon>Pseudomonadota</taxon>
        <taxon>Gammaproteobacteria</taxon>
        <taxon>Enterobacterales</taxon>
        <taxon>Erwiniaceae</taxon>
        <taxon>Pantoea</taxon>
    </lineage>
</organism>
<reference evidence="2 3" key="1">
    <citation type="submission" date="2017-11" db="EMBL/GenBank/DDBJ databases">
        <title>Genome sequence of Pantoea cypripedii NE1.</title>
        <authorList>
            <person name="Nascimento F.X."/>
        </authorList>
    </citation>
    <scope>NUCLEOTIDE SEQUENCE [LARGE SCALE GENOMIC DNA]</scope>
    <source>
        <strain evidence="2 3">NE1</strain>
        <plasmid evidence="3">pne1a</plasmid>
    </source>
</reference>
<dbReference type="Gene3D" id="1.10.1660.10">
    <property type="match status" value="1"/>
</dbReference>
<evidence type="ECO:0000313" key="2">
    <source>
        <dbReference type="EMBL" id="QGY31931.1"/>
    </source>
</evidence>
<accession>A0A6B9G2Y4</accession>